<sequence length="103" mass="12091">MNAHKIRDYANRGIETNRANRNIIDFQNQERLILDRLNDFFVRFDGLEQRFDTRLDQISVVSARAVNSNCVKPNFCIQWIVRHDEPLPHDAPTYGDFVRLSGD</sequence>
<organism evidence="1 2">
    <name type="scientific">Brachionus plicatilis</name>
    <name type="common">Marine rotifer</name>
    <name type="synonym">Brachionus muelleri</name>
    <dbReference type="NCBI Taxonomy" id="10195"/>
    <lineage>
        <taxon>Eukaryota</taxon>
        <taxon>Metazoa</taxon>
        <taxon>Spiralia</taxon>
        <taxon>Gnathifera</taxon>
        <taxon>Rotifera</taxon>
        <taxon>Eurotatoria</taxon>
        <taxon>Monogononta</taxon>
        <taxon>Pseudotrocha</taxon>
        <taxon>Ploima</taxon>
        <taxon>Brachionidae</taxon>
        <taxon>Brachionus</taxon>
    </lineage>
</organism>
<proteinExistence type="predicted"/>
<comment type="caution">
    <text evidence="1">The sequence shown here is derived from an EMBL/GenBank/DDBJ whole genome shotgun (WGS) entry which is preliminary data.</text>
</comment>
<protein>
    <submittedName>
        <fullName evidence="1">Uncharacterized protein</fullName>
    </submittedName>
</protein>
<dbReference type="AlphaFoldDB" id="A0A3M7QCN7"/>
<keyword evidence="2" id="KW-1185">Reference proteome</keyword>
<reference evidence="1 2" key="1">
    <citation type="journal article" date="2018" name="Sci. Rep.">
        <title>Genomic signatures of local adaptation to the degree of environmental predictability in rotifers.</title>
        <authorList>
            <person name="Franch-Gras L."/>
            <person name="Hahn C."/>
            <person name="Garcia-Roger E.M."/>
            <person name="Carmona M.J."/>
            <person name="Serra M."/>
            <person name="Gomez A."/>
        </authorList>
    </citation>
    <scope>NUCLEOTIDE SEQUENCE [LARGE SCALE GENOMIC DNA]</scope>
    <source>
        <strain evidence="1">HYR1</strain>
    </source>
</reference>
<evidence type="ECO:0000313" key="1">
    <source>
        <dbReference type="EMBL" id="RNA08761.1"/>
    </source>
</evidence>
<accession>A0A3M7QCN7</accession>
<name>A0A3M7QCN7_BRAPC</name>
<gene>
    <name evidence="1" type="ORF">BpHYR1_039915</name>
</gene>
<evidence type="ECO:0000313" key="2">
    <source>
        <dbReference type="Proteomes" id="UP000276133"/>
    </source>
</evidence>
<dbReference type="Proteomes" id="UP000276133">
    <property type="component" value="Unassembled WGS sequence"/>
</dbReference>
<dbReference type="EMBL" id="REGN01006640">
    <property type="protein sequence ID" value="RNA08761.1"/>
    <property type="molecule type" value="Genomic_DNA"/>
</dbReference>